<dbReference type="AlphaFoldDB" id="A0A9D7DYU4"/>
<dbReference type="GO" id="GO:0004181">
    <property type="term" value="F:metallocarboxypeptidase activity"/>
    <property type="evidence" value="ECO:0007669"/>
    <property type="project" value="InterPro"/>
</dbReference>
<evidence type="ECO:0000313" key="5">
    <source>
        <dbReference type="Proteomes" id="UP000807785"/>
    </source>
</evidence>
<evidence type="ECO:0000256" key="2">
    <source>
        <dbReference type="PROSITE-ProRule" id="PRU01379"/>
    </source>
</evidence>
<dbReference type="InterPro" id="IPR000834">
    <property type="entry name" value="Peptidase_M14"/>
</dbReference>
<dbReference type="PANTHER" id="PTHR12756:SF11">
    <property type="entry name" value="CYTOSOLIC CARBOXYPEPTIDASE 1"/>
    <property type="match status" value="1"/>
</dbReference>
<dbReference type="PANTHER" id="PTHR12756">
    <property type="entry name" value="CYTOSOLIC CARBOXYPEPTIDASE"/>
    <property type="match status" value="1"/>
</dbReference>
<organism evidence="4 5">
    <name type="scientific">Candidatus Methylophosphatis roskildensis</name>
    <dbReference type="NCBI Taxonomy" id="2899263"/>
    <lineage>
        <taxon>Bacteria</taxon>
        <taxon>Pseudomonadati</taxon>
        <taxon>Pseudomonadota</taxon>
        <taxon>Betaproteobacteria</taxon>
        <taxon>Nitrosomonadales</taxon>
        <taxon>Sterolibacteriaceae</taxon>
        <taxon>Candidatus Methylophosphatis</taxon>
    </lineage>
</organism>
<reference evidence="4" key="1">
    <citation type="submission" date="2020-10" db="EMBL/GenBank/DDBJ databases">
        <title>Connecting structure to function with the recovery of over 1000 high-quality activated sludge metagenome-assembled genomes encoding full-length rRNA genes using long-read sequencing.</title>
        <authorList>
            <person name="Singleton C.M."/>
            <person name="Petriglieri F."/>
            <person name="Kristensen J.M."/>
            <person name="Kirkegaard R.H."/>
            <person name="Michaelsen T.Y."/>
            <person name="Andersen M.H."/>
            <person name="Karst S.M."/>
            <person name="Dueholm M.S."/>
            <person name="Nielsen P.H."/>
            <person name="Albertsen M."/>
        </authorList>
    </citation>
    <scope>NUCLEOTIDE SEQUENCE</scope>
    <source>
        <strain evidence="4">Bjer_18-Q3-R1-45_BAT3C.347</strain>
    </source>
</reference>
<feature type="domain" description="Peptidase M14" evidence="3">
    <location>
        <begin position="108"/>
        <end position="371"/>
    </location>
</feature>
<protein>
    <recommendedName>
        <fullName evidence="3">Peptidase M14 domain-containing protein</fullName>
    </recommendedName>
</protein>
<comment type="caution">
    <text evidence="4">The sequence shown here is derived from an EMBL/GenBank/DDBJ whole genome shotgun (WGS) entry which is preliminary data.</text>
</comment>
<dbReference type="SUPFAM" id="SSF53187">
    <property type="entry name" value="Zn-dependent exopeptidases"/>
    <property type="match status" value="1"/>
</dbReference>
<dbReference type="EMBL" id="JADJEV010000003">
    <property type="protein sequence ID" value="MBK6973380.1"/>
    <property type="molecule type" value="Genomic_DNA"/>
</dbReference>
<sequence>MRISSSFDAGAIEVIDCSDPANIRLAIRRDSHAEFRQWFHFRLHGARGQPVVLRFENAGECAYADGWHGYRVVASYNRRQWFRIADTSYDGRVVTCAHTPQADSVWYAYFEPYSHERHLDLIAGAQAGGAALLDLGSSVEGRDLDLLRFGDPAPAKRRVWIVARQHPGETMAEWFCAGLIERLLDAADPVARSVRALATLYIVPNINPDGALRGNLRSNAAGANLNREWAAPSLERSPEVLHTLAAMRETGCDLFLDIHGDETLPYVFADGCSMLPGFTAEQAERERRFLAAFAAASPDFQTLHGYAPDRFTDEILTLASKQIGHAFGCLSLTLEMPFKDNADLPDPLVGWNGARSKRLGAAILLPILDALRNPE</sequence>
<evidence type="ECO:0000259" key="3">
    <source>
        <dbReference type="PROSITE" id="PS52035"/>
    </source>
</evidence>
<accession>A0A9D7DYU4</accession>
<dbReference type="Gene3D" id="3.40.630.10">
    <property type="entry name" value="Zn peptidases"/>
    <property type="match status" value="1"/>
</dbReference>
<proteinExistence type="inferred from homology"/>
<dbReference type="GO" id="GO:0006508">
    <property type="term" value="P:proteolysis"/>
    <property type="evidence" value="ECO:0007669"/>
    <property type="project" value="InterPro"/>
</dbReference>
<feature type="active site" description="Proton donor/acceptor" evidence="2">
    <location>
        <position position="335"/>
    </location>
</feature>
<dbReference type="Gene3D" id="2.60.40.3120">
    <property type="match status" value="1"/>
</dbReference>
<dbReference type="Pfam" id="PF00246">
    <property type="entry name" value="Peptidase_M14"/>
    <property type="match status" value="1"/>
</dbReference>
<dbReference type="PROSITE" id="PS52035">
    <property type="entry name" value="PEPTIDASE_M14"/>
    <property type="match status" value="1"/>
</dbReference>
<dbReference type="Pfam" id="PF18027">
    <property type="entry name" value="Pepdidase_M14_N"/>
    <property type="match status" value="1"/>
</dbReference>
<evidence type="ECO:0000256" key="1">
    <source>
        <dbReference type="ARBA" id="ARBA00001947"/>
    </source>
</evidence>
<dbReference type="InterPro" id="IPR040626">
    <property type="entry name" value="Pepdidase_M14_N"/>
</dbReference>
<dbReference type="CDD" id="cd06234">
    <property type="entry name" value="M14_PaCCP-like"/>
    <property type="match status" value="1"/>
</dbReference>
<dbReference type="SMART" id="SM00631">
    <property type="entry name" value="Zn_pept"/>
    <property type="match status" value="1"/>
</dbReference>
<dbReference type="Proteomes" id="UP000807785">
    <property type="component" value="Unassembled WGS sequence"/>
</dbReference>
<name>A0A9D7DYU4_9PROT</name>
<comment type="similarity">
    <text evidence="2">Belongs to the peptidase M14 family.</text>
</comment>
<evidence type="ECO:0000313" key="4">
    <source>
        <dbReference type="EMBL" id="MBK6973380.1"/>
    </source>
</evidence>
<dbReference type="GO" id="GO:0008270">
    <property type="term" value="F:zinc ion binding"/>
    <property type="evidence" value="ECO:0007669"/>
    <property type="project" value="InterPro"/>
</dbReference>
<dbReference type="InterPro" id="IPR050821">
    <property type="entry name" value="Cytosolic_carboxypeptidase"/>
</dbReference>
<gene>
    <name evidence="4" type="ORF">IPH26_10700</name>
</gene>
<comment type="cofactor">
    <cofactor evidence="1">
        <name>Zn(2+)</name>
        <dbReference type="ChEBI" id="CHEBI:29105"/>
    </cofactor>
</comment>